<dbReference type="GO" id="GO:0005886">
    <property type="term" value="C:plasma membrane"/>
    <property type="evidence" value="ECO:0000318"/>
    <property type="project" value="GO_Central"/>
</dbReference>
<dbReference type="FunCoup" id="A8Y2N6">
    <property type="interactions" value="9"/>
</dbReference>
<evidence type="ECO:0000313" key="21">
    <source>
        <dbReference type="Proteomes" id="UP000008549"/>
    </source>
</evidence>
<feature type="transmembrane region" description="Helical" evidence="19">
    <location>
        <begin position="207"/>
        <end position="230"/>
    </location>
</feature>
<dbReference type="WormBase" id="CBG22608">
    <property type="protein sequence ID" value="CBP34216"/>
    <property type="gene ID" value="WBGene00041132"/>
    <property type="gene designation" value="Cbr-str-171"/>
</dbReference>
<dbReference type="InterPro" id="IPR019428">
    <property type="entry name" value="7TM_GPCR_serpentine_rcpt_Str"/>
</dbReference>
<evidence type="ECO:0000256" key="3">
    <source>
        <dbReference type="ARBA" id="ARBA00022500"/>
    </source>
</evidence>
<dbReference type="GO" id="GO:0006935">
    <property type="term" value="P:chemotaxis"/>
    <property type="evidence" value="ECO:0007669"/>
    <property type="project" value="UniProtKB-KW"/>
</dbReference>
<dbReference type="InParanoid" id="A8Y2N6"/>
<dbReference type="HOGENOM" id="CLU_036335_2_0_1"/>
<keyword evidence="7 19" id="KW-1133">Transmembrane helix</keyword>
<comment type="similarity">
    <text evidence="14">Belongs to the nematode receptor-like protein str family.</text>
</comment>
<keyword evidence="8" id="KW-0969">Cilium</keyword>
<evidence type="ECO:0000256" key="5">
    <source>
        <dbReference type="ARBA" id="ARBA00022692"/>
    </source>
</evidence>
<dbReference type="GO" id="GO:0038022">
    <property type="term" value="F:G protein-coupled olfactory receptor activity"/>
    <property type="evidence" value="ECO:0000318"/>
    <property type="project" value="GO_Central"/>
</dbReference>
<dbReference type="STRING" id="6238.A8Y2N6"/>
<comment type="subunit">
    <text evidence="15">Interacts with odr-4.</text>
</comment>
<evidence type="ECO:0000256" key="4">
    <source>
        <dbReference type="ARBA" id="ARBA00022606"/>
    </source>
</evidence>
<reference evidence="20 21" key="2">
    <citation type="journal article" date="2011" name="PLoS Genet.">
        <title>Caenorhabditis briggsae recombinant inbred line genotypes reveal inter-strain incompatibility and the evolution of recombination.</title>
        <authorList>
            <person name="Ross J.A."/>
            <person name="Koboldt D.C."/>
            <person name="Staisch J.E."/>
            <person name="Chamberlin H.M."/>
            <person name="Gupta B.P."/>
            <person name="Miller R.D."/>
            <person name="Baird S.E."/>
            <person name="Haag E.S."/>
        </authorList>
    </citation>
    <scope>NUCLEOTIDE SEQUENCE [LARGE SCALE GENOMIC DNA]</scope>
    <source>
        <strain evidence="20 21">AF16</strain>
    </source>
</reference>
<keyword evidence="2" id="KW-1003">Cell membrane</keyword>
<evidence type="ECO:0000256" key="6">
    <source>
        <dbReference type="ARBA" id="ARBA00022725"/>
    </source>
</evidence>
<dbReference type="OMA" id="CAMAGCF"/>
<dbReference type="Proteomes" id="UP000008549">
    <property type="component" value="Unassembled WGS sequence"/>
</dbReference>
<dbReference type="eggNOG" id="ENOG502TFRY">
    <property type="taxonomic scope" value="Eukaryota"/>
</dbReference>
<keyword evidence="3" id="KW-0145">Chemotaxis</keyword>
<evidence type="ECO:0000256" key="10">
    <source>
        <dbReference type="ARBA" id="ARBA00023170"/>
    </source>
</evidence>
<organism evidence="20 21">
    <name type="scientific">Caenorhabditis briggsae</name>
    <dbReference type="NCBI Taxonomy" id="6238"/>
    <lineage>
        <taxon>Eukaryota</taxon>
        <taxon>Metazoa</taxon>
        <taxon>Ecdysozoa</taxon>
        <taxon>Nematoda</taxon>
        <taxon>Chromadorea</taxon>
        <taxon>Rhabditida</taxon>
        <taxon>Rhabditina</taxon>
        <taxon>Rhabditomorpha</taxon>
        <taxon>Rhabditoidea</taxon>
        <taxon>Rhabditidae</taxon>
        <taxon>Peloderinae</taxon>
        <taxon>Caenorhabditis</taxon>
    </lineage>
</organism>
<feature type="transmembrane region" description="Helical" evidence="19">
    <location>
        <begin position="283"/>
        <end position="306"/>
    </location>
</feature>
<evidence type="ECO:0000256" key="12">
    <source>
        <dbReference type="ARBA" id="ARBA00023273"/>
    </source>
</evidence>
<keyword evidence="6" id="KW-0552">Olfaction</keyword>
<keyword evidence="4" id="KW-0716">Sensory transduction</keyword>
<feature type="transmembrane region" description="Helical" evidence="19">
    <location>
        <begin position="136"/>
        <end position="156"/>
    </location>
</feature>
<dbReference type="SUPFAM" id="SSF81321">
    <property type="entry name" value="Family A G protein-coupled receptor-like"/>
    <property type="match status" value="1"/>
</dbReference>
<feature type="transmembrane region" description="Helical" evidence="19">
    <location>
        <begin position="88"/>
        <end position="115"/>
    </location>
</feature>
<evidence type="ECO:0000256" key="16">
    <source>
        <dbReference type="ARBA" id="ARBA00067967"/>
    </source>
</evidence>
<evidence type="ECO:0000256" key="19">
    <source>
        <dbReference type="SAM" id="Phobius"/>
    </source>
</evidence>
<evidence type="ECO:0000256" key="7">
    <source>
        <dbReference type="ARBA" id="ARBA00022989"/>
    </source>
</evidence>
<dbReference type="EMBL" id="HE600969">
    <property type="protein sequence ID" value="CAP39161.2"/>
    <property type="molecule type" value="Genomic_DNA"/>
</dbReference>
<dbReference type="PANTHER" id="PTHR22943:SF106">
    <property type="entry name" value="SEVEN TM RECEPTOR"/>
    <property type="match status" value="1"/>
</dbReference>
<keyword evidence="5 19" id="KW-0812">Transmembrane</keyword>
<dbReference type="GO" id="GO:0060170">
    <property type="term" value="C:ciliary membrane"/>
    <property type="evidence" value="ECO:0007669"/>
    <property type="project" value="UniProtKB-SubCell"/>
</dbReference>
<feature type="transmembrane region" description="Helical" evidence="19">
    <location>
        <begin position="251"/>
        <end position="277"/>
    </location>
</feature>
<keyword evidence="21" id="KW-1185">Reference proteome</keyword>
<evidence type="ECO:0000256" key="1">
    <source>
        <dbReference type="ARBA" id="ARBA00004272"/>
    </source>
</evidence>
<feature type="transmembrane region" description="Helical" evidence="19">
    <location>
        <begin position="46"/>
        <end position="68"/>
    </location>
</feature>
<dbReference type="GO" id="GO:0007186">
    <property type="term" value="P:G protein-coupled receptor signaling pathway"/>
    <property type="evidence" value="ECO:0000318"/>
    <property type="project" value="GO_Central"/>
</dbReference>
<evidence type="ECO:0000256" key="15">
    <source>
        <dbReference type="ARBA" id="ARBA00064300"/>
    </source>
</evidence>
<evidence type="ECO:0000313" key="20">
    <source>
        <dbReference type="EMBL" id="CAP39161.2"/>
    </source>
</evidence>
<keyword evidence="11" id="KW-0325">Glycoprotein</keyword>
<comment type="function">
    <text evidence="13">An odorant receptor which affects chemotaxis to the volatile odorant diacetyl. Specifies AWA neuronal cell fate via the odr-7 pathway.</text>
</comment>
<evidence type="ECO:0000256" key="8">
    <source>
        <dbReference type="ARBA" id="ARBA00023069"/>
    </source>
</evidence>
<gene>
    <name evidence="22" type="primary">str-171</name>
    <name evidence="20" type="synonym">Cbr-str-171</name>
    <name evidence="22" type="ORF">CBG22608</name>
    <name evidence="20" type="ORF">CBG_22608</name>
</gene>
<keyword evidence="12" id="KW-0966">Cell projection</keyword>
<evidence type="ECO:0000256" key="2">
    <source>
        <dbReference type="ARBA" id="ARBA00022475"/>
    </source>
</evidence>
<evidence type="ECO:0000256" key="17">
    <source>
        <dbReference type="ARBA" id="ARBA00078653"/>
    </source>
</evidence>
<sequence length="344" mass="39004">MTPATFDFLKNGIQVSSVILSALINTTLIVLIVTKSAKKMGNYRHLMVYFCCCSILFSTMDIIVRPIIHTHRSAFFMIMDLRNRDIPLDIAGFMVCAMAGCFGVIIYGIAIHFIYRYFAVERQGRIKYFDKKFLPFWFLIPLLGGVSWTLVSWFLFPMTTVTSAYIGPDLAEAFDLDINRSAYAAALFFAPDPNGQEVFSQKCGLGLVFYLLIMTIPFSILIFVGIKSIGKIKEFPSSNYGKGLQMQLYKALIAQTVIPVFLLFAPFGVLFICPIFEIHCKSLATILTFVYAIYPVVDPLPILFFVQNYRNALTEFFYCCRCQKKMSSRVHIAPEEISRDADSN</sequence>
<evidence type="ECO:0000256" key="9">
    <source>
        <dbReference type="ARBA" id="ARBA00023136"/>
    </source>
</evidence>
<evidence type="ECO:0000256" key="18">
    <source>
        <dbReference type="ARBA" id="ARBA00082489"/>
    </source>
</evidence>
<feature type="transmembrane region" description="Helical" evidence="19">
    <location>
        <begin position="12"/>
        <end position="34"/>
    </location>
</feature>
<dbReference type="GO" id="GO:0042048">
    <property type="term" value="P:olfactory behavior"/>
    <property type="evidence" value="ECO:0000318"/>
    <property type="project" value="GO_Central"/>
</dbReference>
<keyword evidence="10" id="KW-0675">Receptor</keyword>
<reference evidence="20 21" key="1">
    <citation type="journal article" date="2003" name="PLoS Biol.">
        <title>The genome sequence of Caenorhabditis briggsae: a platform for comparative genomics.</title>
        <authorList>
            <person name="Stein L.D."/>
            <person name="Bao Z."/>
            <person name="Blasiar D."/>
            <person name="Blumenthal T."/>
            <person name="Brent M.R."/>
            <person name="Chen N."/>
            <person name="Chinwalla A."/>
            <person name="Clarke L."/>
            <person name="Clee C."/>
            <person name="Coghlan A."/>
            <person name="Coulson A."/>
            <person name="D'Eustachio P."/>
            <person name="Fitch D.H."/>
            <person name="Fulton L.A."/>
            <person name="Fulton R.E."/>
            <person name="Griffiths-Jones S."/>
            <person name="Harris T.W."/>
            <person name="Hillier L.W."/>
            <person name="Kamath R."/>
            <person name="Kuwabara P.E."/>
            <person name="Mardis E.R."/>
            <person name="Marra M.A."/>
            <person name="Miner T.L."/>
            <person name="Minx P."/>
            <person name="Mullikin J.C."/>
            <person name="Plumb R.W."/>
            <person name="Rogers J."/>
            <person name="Schein J.E."/>
            <person name="Sohrmann M."/>
            <person name="Spieth J."/>
            <person name="Stajich J.E."/>
            <person name="Wei C."/>
            <person name="Willey D."/>
            <person name="Wilson R.K."/>
            <person name="Durbin R."/>
            <person name="Waterston R.H."/>
        </authorList>
    </citation>
    <scope>NUCLEOTIDE SEQUENCE [LARGE SCALE GENOMIC DNA]</scope>
    <source>
        <strain evidence="20 21">AF16</strain>
    </source>
</reference>
<dbReference type="PANTHER" id="PTHR22943">
    <property type="entry name" value="7-TRANSMEMBRANE DOMAIN RECEPTOR C.ELEGANS"/>
    <property type="match status" value="1"/>
</dbReference>
<dbReference type="Pfam" id="PF10326">
    <property type="entry name" value="7TM_GPCR_Str"/>
    <property type="match status" value="1"/>
</dbReference>
<accession>A8Y2N6</accession>
<dbReference type="Gene3D" id="1.20.1070.10">
    <property type="entry name" value="Rhodopsin 7-helix transmembrane proteins"/>
    <property type="match status" value="1"/>
</dbReference>
<protein>
    <recommendedName>
        <fullName evidence="16">Serpentine receptor class r-10</fullName>
    </recommendedName>
    <alternativeName>
        <fullName evidence="17">Odorant response abnormal protein 10</fullName>
    </alternativeName>
    <alternativeName>
        <fullName evidence="18">Olfactory receptor 10</fullName>
    </alternativeName>
</protein>
<dbReference type="AlphaFoldDB" id="A8Y2N6"/>
<evidence type="ECO:0000256" key="14">
    <source>
        <dbReference type="ARBA" id="ARBA00061678"/>
    </source>
</evidence>
<keyword evidence="9 19" id="KW-0472">Membrane</keyword>
<evidence type="ECO:0000256" key="11">
    <source>
        <dbReference type="ARBA" id="ARBA00023180"/>
    </source>
</evidence>
<name>A8Y2N6_CAEBR</name>
<evidence type="ECO:0000313" key="22">
    <source>
        <dbReference type="WormBase" id="CBG22608"/>
    </source>
</evidence>
<comment type="subcellular location">
    <subcellularLocation>
        <location evidence="1">Cell projection</location>
        <location evidence="1">Cilium membrane</location>
        <topology evidence="1">Multi-pass membrane protein</topology>
    </subcellularLocation>
</comment>
<proteinExistence type="inferred from homology"/>
<dbReference type="FunFam" id="1.20.1070.10:FF:000128">
    <property type="entry name" value="Seven TM Receptor"/>
    <property type="match status" value="1"/>
</dbReference>
<evidence type="ECO:0000256" key="13">
    <source>
        <dbReference type="ARBA" id="ARBA00054965"/>
    </source>
</evidence>